<dbReference type="PROSITE" id="PS01249">
    <property type="entry name" value="HYPA"/>
    <property type="match status" value="1"/>
</dbReference>
<dbReference type="STRING" id="1146883.BLASA_3069"/>
<dbReference type="PANTHER" id="PTHR34535">
    <property type="entry name" value="HYDROGENASE MATURATION FACTOR HYPA"/>
    <property type="match status" value="1"/>
</dbReference>
<dbReference type="HOGENOM" id="CLU_126929_3_0_11"/>
<gene>
    <name evidence="5 6" type="primary">hypA</name>
    <name evidence="6" type="ordered locus">BLASA_3069</name>
</gene>
<dbReference type="PANTHER" id="PTHR34535:SF3">
    <property type="entry name" value="HYDROGENASE MATURATION FACTOR HYPA"/>
    <property type="match status" value="1"/>
</dbReference>
<reference evidence="6 7" key="1">
    <citation type="journal article" date="2012" name="J. Bacteriol.">
        <title>Genome Sequence of Blastococcus saxobsidens DD2, a Stone-Inhabiting Bacterium.</title>
        <authorList>
            <person name="Chouaia B."/>
            <person name="Crotti E."/>
            <person name="Brusetti L."/>
            <person name="Daffonchio D."/>
            <person name="Essoussi I."/>
            <person name="Nouioui I."/>
            <person name="Sbissi I."/>
            <person name="Ghodhbane-Gtari F."/>
            <person name="Gtari M."/>
            <person name="Vacherie B."/>
            <person name="Barbe V."/>
            <person name="Medigue C."/>
            <person name="Gury J."/>
            <person name="Pujic P."/>
            <person name="Normand P."/>
        </authorList>
    </citation>
    <scope>NUCLEOTIDE SEQUENCE [LARGE SCALE GENOMIC DNA]</scope>
    <source>
        <strain evidence="6 7">DD2</strain>
    </source>
</reference>
<evidence type="ECO:0000256" key="4">
    <source>
        <dbReference type="ARBA" id="ARBA00022833"/>
    </source>
</evidence>
<dbReference type="PIRSF" id="PIRSF004761">
    <property type="entry name" value="Hydrgn_mat_HypA"/>
    <property type="match status" value="1"/>
</dbReference>
<dbReference type="AlphaFoldDB" id="H6RNJ3"/>
<accession>H6RNJ3</accession>
<keyword evidence="3 5" id="KW-0479">Metal-binding</keyword>
<dbReference type="InterPro" id="IPR000688">
    <property type="entry name" value="HypA/HybF"/>
</dbReference>
<dbReference type="Proteomes" id="UP000007517">
    <property type="component" value="Chromosome"/>
</dbReference>
<feature type="binding site" evidence="5">
    <location>
        <position position="86"/>
    </location>
    <ligand>
        <name>Zn(2+)</name>
        <dbReference type="ChEBI" id="CHEBI:29105"/>
    </ligand>
</feature>
<feature type="binding site" evidence="5">
    <location>
        <position position="2"/>
    </location>
    <ligand>
        <name>Ni(2+)</name>
        <dbReference type="ChEBI" id="CHEBI:49786"/>
    </ligand>
</feature>
<proteinExistence type="inferred from homology"/>
<evidence type="ECO:0000256" key="1">
    <source>
        <dbReference type="ARBA" id="ARBA00010748"/>
    </source>
</evidence>
<name>H6RNJ3_BLASD</name>
<protein>
    <recommendedName>
        <fullName evidence="5">Hydrogenase maturation factor HypA</fullName>
    </recommendedName>
</protein>
<evidence type="ECO:0000256" key="5">
    <source>
        <dbReference type="HAMAP-Rule" id="MF_00213"/>
    </source>
</evidence>
<dbReference type="InterPro" id="IPR020538">
    <property type="entry name" value="Hydgase_Ni_incorp_HypA/HybF_CS"/>
</dbReference>
<dbReference type="OrthoDB" id="288014at2"/>
<evidence type="ECO:0000256" key="2">
    <source>
        <dbReference type="ARBA" id="ARBA00022596"/>
    </source>
</evidence>
<dbReference type="RefSeq" id="WP_014376820.1">
    <property type="nucleotide sequence ID" value="NC_016943.1"/>
</dbReference>
<dbReference type="KEGG" id="bsd:BLASA_3069"/>
<evidence type="ECO:0000313" key="6">
    <source>
        <dbReference type="EMBL" id="CCG03940.1"/>
    </source>
</evidence>
<organism evidence="6 7">
    <name type="scientific">Blastococcus saxobsidens (strain DD2)</name>
    <dbReference type="NCBI Taxonomy" id="1146883"/>
    <lineage>
        <taxon>Bacteria</taxon>
        <taxon>Bacillati</taxon>
        <taxon>Actinomycetota</taxon>
        <taxon>Actinomycetes</taxon>
        <taxon>Geodermatophilales</taxon>
        <taxon>Geodermatophilaceae</taxon>
        <taxon>Blastococcus</taxon>
    </lineage>
</organism>
<dbReference type="GO" id="GO:0008270">
    <property type="term" value="F:zinc ion binding"/>
    <property type="evidence" value="ECO:0007669"/>
    <property type="project" value="UniProtKB-UniRule"/>
</dbReference>
<comment type="function">
    <text evidence="5">Involved in the maturation of [NiFe] hydrogenases. Required for nickel insertion into the metal center of the hydrogenase.</text>
</comment>
<dbReference type="eggNOG" id="COG0375">
    <property type="taxonomic scope" value="Bacteria"/>
</dbReference>
<dbReference type="GO" id="GO:0016151">
    <property type="term" value="F:nickel cation binding"/>
    <property type="evidence" value="ECO:0007669"/>
    <property type="project" value="UniProtKB-UniRule"/>
</dbReference>
<comment type="similarity">
    <text evidence="1 5">Belongs to the HypA/HybF family.</text>
</comment>
<dbReference type="GO" id="GO:0051604">
    <property type="term" value="P:protein maturation"/>
    <property type="evidence" value="ECO:0007669"/>
    <property type="project" value="InterPro"/>
</dbReference>
<sequence>MHELAISQAVVEAVLERTGDRSVRCLRLAVGRLSGVVPDALRFSFELVTEGTPLQGAEMVIEEPAGRARCRGCGADFGIDDLVLLCPCGSADVAVTAGHELLIRSVEVA</sequence>
<dbReference type="EMBL" id="FO117623">
    <property type="protein sequence ID" value="CCG03940.1"/>
    <property type="molecule type" value="Genomic_DNA"/>
</dbReference>
<keyword evidence="2 5" id="KW-0533">Nickel</keyword>
<dbReference type="Gene3D" id="3.30.2320.80">
    <property type="match status" value="1"/>
</dbReference>
<reference evidence="7" key="2">
    <citation type="submission" date="2012-02" db="EMBL/GenBank/DDBJ databases">
        <title>Complete genome sequence of Blastococcus saxobsidens strain DD2.</title>
        <authorList>
            <person name="Genoscope."/>
        </authorList>
    </citation>
    <scope>NUCLEOTIDE SEQUENCE [LARGE SCALE GENOMIC DNA]</scope>
    <source>
        <strain evidence="7">DD2</strain>
    </source>
</reference>
<keyword evidence="7" id="KW-1185">Reference proteome</keyword>
<feature type="binding site" evidence="5">
    <location>
        <position position="70"/>
    </location>
    <ligand>
        <name>Zn(2+)</name>
        <dbReference type="ChEBI" id="CHEBI:29105"/>
    </ligand>
</feature>
<evidence type="ECO:0000256" key="3">
    <source>
        <dbReference type="ARBA" id="ARBA00022723"/>
    </source>
</evidence>
<dbReference type="HAMAP" id="MF_00213">
    <property type="entry name" value="HypA_HybF"/>
    <property type="match status" value="1"/>
</dbReference>
<keyword evidence="4 5" id="KW-0862">Zinc</keyword>
<feature type="binding site" evidence="5">
    <location>
        <position position="73"/>
    </location>
    <ligand>
        <name>Zn(2+)</name>
        <dbReference type="ChEBI" id="CHEBI:29105"/>
    </ligand>
</feature>
<dbReference type="Pfam" id="PF01155">
    <property type="entry name" value="HypA"/>
    <property type="match status" value="1"/>
</dbReference>
<feature type="binding site" evidence="5">
    <location>
        <position position="88"/>
    </location>
    <ligand>
        <name>Zn(2+)</name>
        <dbReference type="ChEBI" id="CHEBI:29105"/>
    </ligand>
</feature>
<evidence type="ECO:0000313" key="7">
    <source>
        <dbReference type="Proteomes" id="UP000007517"/>
    </source>
</evidence>